<name>D8LMT5_ECTSI</name>
<organism evidence="2 3">
    <name type="scientific">Ectocarpus siliculosus</name>
    <name type="common">Brown alga</name>
    <name type="synonym">Conferva siliculosa</name>
    <dbReference type="NCBI Taxonomy" id="2880"/>
    <lineage>
        <taxon>Eukaryota</taxon>
        <taxon>Sar</taxon>
        <taxon>Stramenopiles</taxon>
        <taxon>Ochrophyta</taxon>
        <taxon>PX clade</taxon>
        <taxon>Phaeophyceae</taxon>
        <taxon>Ectocarpales</taxon>
        <taxon>Ectocarpaceae</taxon>
        <taxon>Ectocarpus</taxon>
    </lineage>
</organism>
<gene>
    <name evidence="2" type="ORF">Esi_0041_0051</name>
</gene>
<dbReference type="InParanoid" id="D8LMT5"/>
<feature type="region of interest" description="Disordered" evidence="1">
    <location>
        <begin position="1"/>
        <end position="163"/>
    </location>
</feature>
<dbReference type="AlphaFoldDB" id="D8LMT5"/>
<reference evidence="2 3" key="1">
    <citation type="journal article" date="2010" name="Nature">
        <title>The Ectocarpus genome and the independent evolution of multicellularity in brown algae.</title>
        <authorList>
            <person name="Cock J.M."/>
            <person name="Sterck L."/>
            <person name="Rouze P."/>
            <person name="Scornet D."/>
            <person name="Allen A.E."/>
            <person name="Amoutzias G."/>
            <person name="Anthouard V."/>
            <person name="Artiguenave F."/>
            <person name="Aury J.M."/>
            <person name="Badger J.H."/>
            <person name="Beszteri B."/>
            <person name="Billiau K."/>
            <person name="Bonnet E."/>
            <person name="Bothwell J.H."/>
            <person name="Bowler C."/>
            <person name="Boyen C."/>
            <person name="Brownlee C."/>
            <person name="Carrano C.J."/>
            <person name="Charrier B."/>
            <person name="Cho G.Y."/>
            <person name="Coelho S.M."/>
            <person name="Collen J."/>
            <person name="Corre E."/>
            <person name="Da Silva C."/>
            <person name="Delage L."/>
            <person name="Delaroque N."/>
            <person name="Dittami S.M."/>
            <person name="Doulbeau S."/>
            <person name="Elias M."/>
            <person name="Farnham G."/>
            <person name="Gachon C.M."/>
            <person name="Gschloessl B."/>
            <person name="Heesch S."/>
            <person name="Jabbari K."/>
            <person name="Jubin C."/>
            <person name="Kawai H."/>
            <person name="Kimura K."/>
            <person name="Kloareg B."/>
            <person name="Kupper F.C."/>
            <person name="Lang D."/>
            <person name="Le Bail A."/>
            <person name="Leblanc C."/>
            <person name="Lerouge P."/>
            <person name="Lohr M."/>
            <person name="Lopez P.J."/>
            <person name="Martens C."/>
            <person name="Maumus F."/>
            <person name="Michel G."/>
            <person name="Miranda-Saavedra D."/>
            <person name="Morales J."/>
            <person name="Moreau H."/>
            <person name="Motomura T."/>
            <person name="Nagasato C."/>
            <person name="Napoli C.A."/>
            <person name="Nelson D.R."/>
            <person name="Nyvall-Collen P."/>
            <person name="Peters A.F."/>
            <person name="Pommier C."/>
            <person name="Potin P."/>
            <person name="Poulain J."/>
            <person name="Quesneville H."/>
            <person name="Read B."/>
            <person name="Rensing S.A."/>
            <person name="Ritter A."/>
            <person name="Rousvoal S."/>
            <person name="Samanta M."/>
            <person name="Samson G."/>
            <person name="Schroeder D.C."/>
            <person name="Segurens B."/>
            <person name="Strittmatter M."/>
            <person name="Tonon T."/>
            <person name="Tregear J.W."/>
            <person name="Valentin K."/>
            <person name="von Dassow P."/>
            <person name="Yamagishi T."/>
            <person name="Van de Peer Y."/>
            <person name="Wincker P."/>
        </authorList>
    </citation>
    <scope>NUCLEOTIDE SEQUENCE [LARGE SCALE GENOMIC DNA]</scope>
    <source>
        <strain evidence="3">Ec32 / CCAP1310/4</strain>
    </source>
</reference>
<accession>D8LMT5</accession>
<feature type="compositionally biased region" description="Basic and acidic residues" evidence="1">
    <location>
        <begin position="48"/>
        <end position="62"/>
    </location>
</feature>
<dbReference type="EMBL" id="FN649740">
    <property type="protein sequence ID" value="CBN74736.1"/>
    <property type="molecule type" value="Genomic_DNA"/>
</dbReference>
<keyword evidence="3" id="KW-1185">Reference proteome</keyword>
<evidence type="ECO:0000313" key="2">
    <source>
        <dbReference type="EMBL" id="CBN74736.1"/>
    </source>
</evidence>
<evidence type="ECO:0000313" key="3">
    <source>
        <dbReference type="Proteomes" id="UP000002630"/>
    </source>
</evidence>
<dbReference type="EMBL" id="FN648608">
    <property type="protein sequence ID" value="CBN74736.1"/>
    <property type="molecule type" value="Genomic_DNA"/>
</dbReference>
<protein>
    <submittedName>
        <fullName evidence="2">Uncharacterized protein</fullName>
    </submittedName>
</protein>
<sequence>MPRAMASSSPSPSNATVRSTSKRRQPTEINFAALSPPAGSLSSEGDDATSKDLKNKLQHDDASSSPRSAATEAALAQCGMDAFNLQNPTAPPLSRGTSTASWTARHRRKRSDSTSSLDVTGPRAPGSNQQQQQQQPQGKAAKPLPPSKHGRPRGIPNDVSGSTYPFVRQQAAGQGTDGAAAQRVIKPHRPVMSRYCRYTFYLRDALDTVDADVDGVGACCGLCRAPPQLPCLAWVFPCCAYPEELEQARRESSYFVIRDTSVEFNNPKVVMGSRPSVARVASADSAHGNGQYSGACGCTFHVRDDARVLYFDDPTLEDMTPVFPGGGGCSRFCCGRRPSTGARLMAEARQLLCGGRGQAVRVQSRVCCGACVRARGLLGLPCVPSCCACACRSATLRYDMPAKDAVTAATKIWHARNNALTKMREVGEAQAAVPCGQA</sequence>
<feature type="compositionally biased region" description="Low complexity" evidence="1">
    <location>
        <begin position="32"/>
        <end position="43"/>
    </location>
</feature>
<dbReference type="OrthoDB" id="187140at2759"/>
<dbReference type="Proteomes" id="UP000002630">
    <property type="component" value="Linkage Group LG15"/>
</dbReference>
<proteinExistence type="predicted"/>
<evidence type="ECO:0000256" key="1">
    <source>
        <dbReference type="SAM" id="MobiDB-lite"/>
    </source>
</evidence>